<sequence>MSVPSLIRIYVADHISALLVLSYGYDGFRMTSRPSRGIRLAVEAGCIVVGNFTILRQNTSIVRALMLKNHTGYIQIKSEDDSILIVFYLVKNLIARENNLGEVDCVTQPSVSDPKQSHEGSQVKNCIWTSGKEVVSLLFLNLYS</sequence>
<name>A0A4Z2IM97_9TELE</name>
<proteinExistence type="predicted"/>
<keyword evidence="2" id="KW-1185">Reference proteome</keyword>
<gene>
    <name evidence="1" type="ORF">EYF80_010618</name>
</gene>
<dbReference type="EMBL" id="SRLO01000067">
    <property type="protein sequence ID" value="TNN79170.1"/>
    <property type="molecule type" value="Genomic_DNA"/>
</dbReference>
<protein>
    <submittedName>
        <fullName evidence="1">Uncharacterized protein</fullName>
    </submittedName>
</protein>
<comment type="caution">
    <text evidence="1">The sequence shown here is derived from an EMBL/GenBank/DDBJ whole genome shotgun (WGS) entry which is preliminary data.</text>
</comment>
<accession>A0A4Z2IM97</accession>
<dbReference type="AlphaFoldDB" id="A0A4Z2IM97"/>
<evidence type="ECO:0000313" key="1">
    <source>
        <dbReference type="EMBL" id="TNN79170.1"/>
    </source>
</evidence>
<evidence type="ECO:0000313" key="2">
    <source>
        <dbReference type="Proteomes" id="UP000314294"/>
    </source>
</evidence>
<organism evidence="1 2">
    <name type="scientific">Liparis tanakae</name>
    <name type="common">Tanaka's snailfish</name>
    <dbReference type="NCBI Taxonomy" id="230148"/>
    <lineage>
        <taxon>Eukaryota</taxon>
        <taxon>Metazoa</taxon>
        <taxon>Chordata</taxon>
        <taxon>Craniata</taxon>
        <taxon>Vertebrata</taxon>
        <taxon>Euteleostomi</taxon>
        <taxon>Actinopterygii</taxon>
        <taxon>Neopterygii</taxon>
        <taxon>Teleostei</taxon>
        <taxon>Neoteleostei</taxon>
        <taxon>Acanthomorphata</taxon>
        <taxon>Eupercaria</taxon>
        <taxon>Perciformes</taxon>
        <taxon>Cottioidei</taxon>
        <taxon>Cottales</taxon>
        <taxon>Liparidae</taxon>
        <taxon>Liparis</taxon>
    </lineage>
</organism>
<reference evidence="1 2" key="1">
    <citation type="submission" date="2019-03" db="EMBL/GenBank/DDBJ databases">
        <title>First draft genome of Liparis tanakae, snailfish: a comprehensive survey of snailfish specific genes.</title>
        <authorList>
            <person name="Kim W."/>
            <person name="Song I."/>
            <person name="Jeong J.-H."/>
            <person name="Kim D."/>
            <person name="Kim S."/>
            <person name="Ryu S."/>
            <person name="Song J.Y."/>
            <person name="Lee S.K."/>
        </authorList>
    </citation>
    <scope>NUCLEOTIDE SEQUENCE [LARGE SCALE GENOMIC DNA]</scope>
    <source>
        <tissue evidence="1">Muscle</tissue>
    </source>
</reference>
<dbReference type="Proteomes" id="UP000314294">
    <property type="component" value="Unassembled WGS sequence"/>
</dbReference>